<dbReference type="EMBL" id="JAUEPU010000027">
    <property type="protein sequence ID" value="KAK0492935.1"/>
    <property type="molecule type" value="Genomic_DNA"/>
</dbReference>
<evidence type="ECO:0000256" key="2">
    <source>
        <dbReference type="SAM" id="SignalP"/>
    </source>
</evidence>
<dbReference type="AlphaFoldDB" id="A0AA39PZK0"/>
<feature type="chain" id="PRO_5041291571" description="Transmembrane protein" evidence="2">
    <location>
        <begin position="20"/>
        <end position="172"/>
    </location>
</feature>
<keyword evidence="1" id="KW-0472">Membrane</keyword>
<feature type="signal peptide" evidence="2">
    <location>
        <begin position="1"/>
        <end position="19"/>
    </location>
</feature>
<dbReference type="PROSITE" id="PS51257">
    <property type="entry name" value="PROKAR_LIPOPROTEIN"/>
    <property type="match status" value="1"/>
</dbReference>
<protein>
    <recommendedName>
        <fullName evidence="5">Transmembrane protein</fullName>
    </recommendedName>
</protein>
<evidence type="ECO:0000256" key="1">
    <source>
        <dbReference type="SAM" id="Phobius"/>
    </source>
</evidence>
<evidence type="ECO:0000313" key="3">
    <source>
        <dbReference type="EMBL" id="KAK0492935.1"/>
    </source>
</evidence>
<dbReference type="Proteomes" id="UP001175228">
    <property type="component" value="Unassembled WGS sequence"/>
</dbReference>
<evidence type="ECO:0000313" key="4">
    <source>
        <dbReference type="Proteomes" id="UP001175228"/>
    </source>
</evidence>
<proteinExistence type="predicted"/>
<sequence>MLSSRLVLLFFAFISLACGLVVGIPTPDKQPASALTVLKSCKASADPILAKIDVLVNSNAATTETIVPLLTELKVVIQVTTSSLQVVGVVTSEVSAIATLAVSILLAVNTTLLSLVALDVESVISLLGAVLGSLLVTLGAVVPGSLGLVLGLIARAGVIGPLITVVLGLLKL</sequence>
<keyword evidence="2" id="KW-0732">Signal</keyword>
<evidence type="ECO:0008006" key="5">
    <source>
        <dbReference type="Google" id="ProtNLM"/>
    </source>
</evidence>
<feature type="transmembrane region" description="Helical" evidence="1">
    <location>
        <begin position="148"/>
        <end position="170"/>
    </location>
</feature>
<keyword evidence="4" id="KW-1185">Reference proteome</keyword>
<name>A0AA39PZK0_9AGAR</name>
<feature type="transmembrane region" description="Helical" evidence="1">
    <location>
        <begin position="123"/>
        <end position="142"/>
    </location>
</feature>
<keyword evidence="1" id="KW-0812">Transmembrane</keyword>
<gene>
    <name evidence="3" type="ORF">EDD18DRAFT_1465146</name>
</gene>
<accession>A0AA39PZK0</accession>
<organism evidence="3 4">
    <name type="scientific">Armillaria luteobubalina</name>
    <dbReference type="NCBI Taxonomy" id="153913"/>
    <lineage>
        <taxon>Eukaryota</taxon>
        <taxon>Fungi</taxon>
        <taxon>Dikarya</taxon>
        <taxon>Basidiomycota</taxon>
        <taxon>Agaricomycotina</taxon>
        <taxon>Agaricomycetes</taxon>
        <taxon>Agaricomycetidae</taxon>
        <taxon>Agaricales</taxon>
        <taxon>Marasmiineae</taxon>
        <taxon>Physalacriaceae</taxon>
        <taxon>Armillaria</taxon>
    </lineage>
</organism>
<comment type="caution">
    <text evidence="3">The sequence shown here is derived from an EMBL/GenBank/DDBJ whole genome shotgun (WGS) entry which is preliminary data.</text>
</comment>
<feature type="transmembrane region" description="Helical" evidence="1">
    <location>
        <begin position="94"/>
        <end position="116"/>
    </location>
</feature>
<reference evidence="3" key="1">
    <citation type="submission" date="2023-06" db="EMBL/GenBank/DDBJ databases">
        <authorList>
            <consortium name="Lawrence Berkeley National Laboratory"/>
            <person name="Ahrendt S."/>
            <person name="Sahu N."/>
            <person name="Indic B."/>
            <person name="Wong-Bajracharya J."/>
            <person name="Merenyi Z."/>
            <person name="Ke H.-M."/>
            <person name="Monk M."/>
            <person name="Kocsube S."/>
            <person name="Drula E."/>
            <person name="Lipzen A."/>
            <person name="Balint B."/>
            <person name="Henrissat B."/>
            <person name="Andreopoulos B."/>
            <person name="Martin F.M."/>
            <person name="Harder C.B."/>
            <person name="Rigling D."/>
            <person name="Ford K.L."/>
            <person name="Foster G.D."/>
            <person name="Pangilinan J."/>
            <person name="Papanicolaou A."/>
            <person name="Barry K."/>
            <person name="LaButti K."/>
            <person name="Viragh M."/>
            <person name="Koriabine M."/>
            <person name="Yan M."/>
            <person name="Riley R."/>
            <person name="Champramary S."/>
            <person name="Plett K.L."/>
            <person name="Tsai I.J."/>
            <person name="Slot J."/>
            <person name="Sipos G."/>
            <person name="Plett J."/>
            <person name="Nagy L.G."/>
            <person name="Grigoriev I.V."/>
        </authorList>
    </citation>
    <scope>NUCLEOTIDE SEQUENCE</scope>
    <source>
        <strain evidence="3">HWK02</strain>
    </source>
</reference>
<keyword evidence="1" id="KW-1133">Transmembrane helix</keyword>